<protein>
    <recommendedName>
        <fullName evidence="17">Probable peptidoglycan glycosyltransferase FtsW</fullName>
        <ecNumber evidence="19">2.4.99.28</ecNumber>
    </recommendedName>
    <alternativeName>
        <fullName evidence="18">Cell division protein FtsW</fullName>
    </alternativeName>
    <alternativeName>
        <fullName evidence="15">Cell wall polymerase</fullName>
    </alternativeName>
    <alternativeName>
        <fullName evidence="14">Peptidoglycan polymerase</fullName>
    </alternativeName>
</protein>
<evidence type="ECO:0000256" key="7">
    <source>
        <dbReference type="ARBA" id="ARBA00022692"/>
    </source>
</evidence>
<evidence type="ECO:0000256" key="12">
    <source>
        <dbReference type="ARBA" id="ARBA00023306"/>
    </source>
</evidence>
<keyword evidence="7 22" id="KW-0812">Transmembrane</keyword>
<evidence type="ECO:0000256" key="11">
    <source>
        <dbReference type="ARBA" id="ARBA00023136"/>
    </source>
</evidence>
<dbReference type="PANTHER" id="PTHR30474:SF2">
    <property type="entry name" value="PEPTIDOGLYCAN GLYCOSYLTRANSFERASE FTSW-RELATED"/>
    <property type="match status" value="1"/>
</dbReference>
<evidence type="ECO:0000256" key="13">
    <source>
        <dbReference type="ARBA" id="ARBA00023316"/>
    </source>
</evidence>
<dbReference type="EMBL" id="CP042243">
    <property type="protein sequence ID" value="QEK11952.1"/>
    <property type="molecule type" value="Genomic_DNA"/>
</dbReference>
<sequence>MAKKKSSDFTLLLTVLILVIIGIIMVFSSSHYYALSKMNDSYHFLKRELMWATLGLLGMFFTMNFDYWKYKKLAPYAYIFSIILLILVLTPLGMEINGAKRWLGVGGFTIMPGEVAKICGIIFAANYLSRKPEKIKKFLQGVVPCLFIIGIYFSLIILQPNLSTAVTISGIIGCMMFVAGMRWAHVSLMGLSGVGLLVVLILLEPYRMRRLTGFLDPFADPQGTGYQVIQSLLALGSGGLFGVGLGKSIQKYLYIPEPQNDFIFAIIGEELGFVGCVTVIILFLLLIWRGVRIAINAPDLFGCLLATGVTSMVAVQVIINIAVATSSMPVTGIPLPFISWGGNSLAIFMSAIGILLNISRYSNLDRS</sequence>
<feature type="transmembrane region" description="Helical" evidence="22">
    <location>
        <begin position="138"/>
        <end position="156"/>
    </location>
</feature>
<feature type="transmembrane region" description="Helical" evidence="22">
    <location>
        <begin position="9"/>
        <end position="29"/>
    </location>
</feature>
<feature type="transmembrane region" description="Helical" evidence="22">
    <location>
        <begin position="337"/>
        <end position="358"/>
    </location>
</feature>
<dbReference type="OrthoDB" id="9812661at2"/>
<dbReference type="AlphaFoldDB" id="A0A5C0SDD6"/>
<evidence type="ECO:0000256" key="22">
    <source>
        <dbReference type="SAM" id="Phobius"/>
    </source>
</evidence>
<evidence type="ECO:0000256" key="17">
    <source>
        <dbReference type="ARBA" id="ARBA00041185"/>
    </source>
</evidence>
<dbReference type="GO" id="GO:0005886">
    <property type="term" value="C:plasma membrane"/>
    <property type="evidence" value="ECO:0007669"/>
    <property type="project" value="UniProtKB-SubCell"/>
</dbReference>
<feature type="transmembrane region" description="Helical" evidence="22">
    <location>
        <begin position="102"/>
        <end position="126"/>
    </location>
</feature>
<evidence type="ECO:0000256" key="19">
    <source>
        <dbReference type="ARBA" id="ARBA00044770"/>
    </source>
</evidence>
<evidence type="ECO:0000256" key="2">
    <source>
        <dbReference type="ARBA" id="ARBA00004752"/>
    </source>
</evidence>
<evidence type="ECO:0000313" key="23">
    <source>
        <dbReference type="EMBL" id="QEK11952.1"/>
    </source>
</evidence>
<dbReference type="GO" id="GO:0051301">
    <property type="term" value="P:cell division"/>
    <property type="evidence" value="ECO:0007669"/>
    <property type="project" value="UniProtKB-KW"/>
</dbReference>
<comment type="similarity">
    <text evidence="16">Belongs to the SEDS family. FtsW subfamily.</text>
</comment>
<keyword evidence="12" id="KW-0131">Cell cycle</keyword>
<keyword evidence="11 22" id="KW-0472">Membrane</keyword>
<evidence type="ECO:0000256" key="3">
    <source>
        <dbReference type="ARBA" id="ARBA00022475"/>
    </source>
</evidence>
<comment type="function">
    <text evidence="21">Peptidoglycan polymerase that is essential for cell division.</text>
</comment>
<dbReference type="GO" id="GO:0008360">
    <property type="term" value="P:regulation of cell shape"/>
    <property type="evidence" value="ECO:0007669"/>
    <property type="project" value="UniProtKB-KW"/>
</dbReference>
<evidence type="ECO:0000256" key="1">
    <source>
        <dbReference type="ARBA" id="ARBA00004651"/>
    </source>
</evidence>
<keyword evidence="10 22" id="KW-1133">Transmembrane helix</keyword>
<evidence type="ECO:0000256" key="10">
    <source>
        <dbReference type="ARBA" id="ARBA00022989"/>
    </source>
</evidence>
<feature type="transmembrane region" description="Helical" evidence="22">
    <location>
        <begin position="49"/>
        <end position="68"/>
    </location>
</feature>
<comment type="catalytic activity">
    <reaction evidence="20">
        <text>[GlcNAc-(1-&gt;4)-Mur2Ac(oyl-L-Ala-gamma-D-Glu-L-Lys-D-Ala-D-Ala)](n)-di-trans,octa-cis-undecaprenyl diphosphate + beta-D-GlcNAc-(1-&gt;4)-Mur2Ac(oyl-L-Ala-gamma-D-Glu-L-Lys-D-Ala-D-Ala)-di-trans,octa-cis-undecaprenyl diphosphate = [GlcNAc-(1-&gt;4)-Mur2Ac(oyl-L-Ala-gamma-D-Glu-L-Lys-D-Ala-D-Ala)](n+1)-di-trans,octa-cis-undecaprenyl diphosphate + di-trans,octa-cis-undecaprenyl diphosphate + H(+)</text>
        <dbReference type="Rhea" id="RHEA:23708"/>
        <dbReference type="Rhea" id="RHEA-COMP:9602"/>
        <dbReference type="Rhea" id="RHEA-COMP:9603"/>
        <dbReference type="ChEBI" id="CHEBI:15378"/>
        <dbReference type="ChEBI" id="CHEBI:58405"/>
        <dbReference type="ChEBI" id="CHEBI:60033"/>
        <dbReference type="ChEBI" id="CHEBI:78435"/>
        <dbReference type="EC" id="2.4.99.28"/>
    </reaction>
</comment>
<evidence type="ECO:0000256" key="4">
    <source>
        <dbReference type="ARBA" id="ARBA00022618"/>
    </source>
</evidence>
<feature type="transmembrane region" description="Helical" evidence="22">
    <location>
        <begin position="75"/>
        <end position="96"/>
    </location>
</feature>
<dbReference type="NCBIfam" id="TIGR02614">
    <property type="entry name" value="ftsW"/>
    <property type="match status" value="1"/>
</dbReference>
<evidence type="ECO:0000313" key="24">
    <source>
        <dbReference type="Proteomes" id="UP000324646"/>
    </source>
</evidence>
<proteinExistence type="inferred from homology"/>
<evidence type="ECO:0000256" key="21">
    <source>
        <dbReference type="ARBA" id="ARBA00049966"/>
    </source>
</evidence>
<gene>
    <name evidence="23" type="primary">spoVE</name>
    <name evidence="23" type="ORF">FQB35_05970</name>
</gene>
<evidence type="ECO:0000256" key="16">
    <source>
        <dbReference type="ARBA" id="ARBA00038053"/>
    </source>
</evidence>
<dbReference type="GO" id="GO:0015648">
    <property type="term" value="F:lipid-linked peptidoglycan transporter activity"/>
    <property type="evidence" value="ECO:0007669"/>
    <property type="project" value="TreeGrafter"/>
</dbReference>
<dbReference type="Proteomes" id="UP000324646">
    <property type="component" value="Chromosome"/>
</dbReference>
<keyword evidence="24" id="KW-1185">Reference proteome</keyword>
<evidence type="ECO:0000256" key="15">
    <source>
        <dbReference type="ARBA" id="ARBA00033270"/>
    </source>
</evidence>
<dbReference type="InterPro" id="IPR013437">
    <property type="entry name" value="FtsW"/>
</dbReference>
<dbReference type="PANTHER" id="PTHR30474">
    <property type="entry name" value="CELL CYCLE PROTEIN"/>
    <property type="match status" value="1"/>
</dbReference>
<dbReference type="KEGG" id="crs:FQB35_05970"/>
<dbReference type="InterPro" id="IPR013438">
    <property type="entry name" value="SpoVE"/>
</dbReference>
<evidence type="ECO:0000256" key="9">
    <source>
        <dbReference type="ARBA" id="ARBA00022984"/>
    </source>
</evidence>
<dbReference type="GO" id="GO:0009252">
    <property type="term" value="P:peptidoglycan biosynthetic process"/>
    <property type="evidence" value="ECO:0007669"/>
    <property type="project" value="UniProtKB-KW"/>
</dbReference>
<keyword evidence="9" id="KW-0573">Peptidoglycan synthesis</keyword>
<keyword evidence="13" id="KW-0961">Cell wall biogenesis/degradation</keyword>
<accession>A0A5C0SDD6</accession>
<evidence type="ECO:0000256" key="18">
    <source>
        <dbReference type="ARBA" id="ARBA00041418"/>
    </source>
</evidence>
<evidence type="ECO:0000256" key="6">
    <source>
        <dbReference type="ARBA" id="ARBA00022679"/>
    </source>
</evidence>
<dbReference type="NCBIfam" id="TIGR02615">
    <property type="entry name" value="spoVE"/>
    <property type="match status" value="1"/>
</dbReference>
<keyword evidence="5" id="KW-0328">Glycosyltransferase</keyword>
<keyword evidence="6" id="KW-0808">Transferase</keyword>
<dbReference type="Pfam" id="PF01098">
    <property type="entry name" value="FTSW_RODA_SPOVE"/>
    <property type="match status" value="1"/>
</dbReference>
<dbReference type="GO" id="GO:0032153">
    <property type="term" value="C:cell division site"/>
    <property type="evidence" value="ECO:0007669"/>
    <property type="project" value="TreeGrafter"/>
</dbReference>
<keyword evidence="8" id="KW-0133">Cell shape</keyword>
<dbReference type="GO" id="GO:0008955">
    <property type="term" value="F:peptidoglycan glycosyltransferase activity"/>
    <property type="evidence" value="ECO:0007669"/>
    <property type="project" value="UniProtKB-EC"/>
</dbReference>
<dbReference type="RefSeq" id="WP_148809107.1">
    <property type="nucleotide sequence ID" value="NZ_CP042243.1"/>
</dbReference>
<reference evidence="23 24" key="1">
    <citation type="submission" date="2019-07" db="EMBL/GenBank/DDBJ databases">
        <title>Complete genome of Crassaminicella thermophila SY095.</title>
        <authorList>
            <person name="Li X."/>
        </authorList>
    </citation>
    <scope>NUCLEOTIDE SEQUENCE [LARGE SCALE GENOMIC DNA]</scope>
    <source>
        <strain evidence="23 24">SY095</strain>
    </source>
</reference>
<dbReference type="GO" id="GO:0071555">
    <property type="term" value="P:cell wall organization"/>
    <property type="evidence" value="ECO:0007669"/>
    <property type="project" value="UniProtKB-KW"/>
</dbReference>
<comment type="pathway">
    <text evidence="2">Cell wall biogenesis; peptidoglycan biosynthesis.</text>
</comment>
<keyword evidence="4" id="KW-0132">Cell division</keyword>
<evidence type="ECO:0000256" key="14">
    <source>
        <dbReference type="ARBA" id="ARBA00032370"/>
    </source>
</evidence>
<dbReference type="EC" id="2.4.99.28" evidence="19"/>
<organism evidence="23 24">
    <name type="scientific">Crassaminicella thermophila</name>
    <dbReference type="NCBI Taxonomy" id="2599308"/>
    <lineage>
        <taxon>Bacteria</taxon>
        <taxon>Bacillati</taxon>
        <taxon>Bacillota</taxon>
        <taxon>Clostridia</taxon>
        <taxon>Eubacteriales</taxon>
        <taxon>Clostridiaceae</taxon>
        <taxon>Crassaminicella</taxon>
    </lineage>
</organism>
<dbReference type="InterPro" id="IPR001182">
    <property type="entry name" value="FtsW/RodA"/>
</dbReference>
<evidence type="ECO:0000256" key="5">
    <source>
        <dbReference type="ARBA" id="ARBA00022676"/>
    </source>
</evidence>
<name>A0A5C0SDD6_CRATE</name>
<feature type="transmembrane region" description="Helical" evidence="22">
    <location>
        <begin position="262"/>
        <end position="288"/>
    </location>
</feature>
<feature type="transmembrane region" description="Helical" evidence="22">
    <location>
        <begin position="300"/>
        <end position="325"/>
    </location>
</feature>
<feature type="transmembrane region" description="Helical" evidence="22">
    <location>
        <begin position="186"/>
        <end position="203"/>
    </location>
</feature>
<evidence type="ECO:0000256" key="20">
    <source>
        <dbReference type="ARBA" id="ARBA00049902"/>
    </source>
</evidence>
<evidence type="ECO:0000256" key="8">
    <source>
        <dbReference type="ARBA" id="ARBA00022960"/>
    </source>
</evidence>
<keyword evidence="3" id="KW-1003">Cell membrane</keyword>
<comment type="subcellular location">
    <subcellularLocation>
        <location evidence="1">Cell membrane</location>
        <topology evidence="1">Multi-pass membrane protein</topology>
    </subcellularLocation>
</comment>